<feature type="transmembrane region" description="Helical" evidence="1">
    <location>
        <begin position="44"/>
        <end position="64"/>
    </location>
</feature>
<keyword evidence="3" id="KW-1185">Reference proteome</keyword>
<name>A0A6G4TRZ9_9ACTN</name>
<comment type="caution">
    <text evidence="2">The sequence shown here is derived from an EMBL/GenBank/DDBJ whole genome shotgun (WGS) entry which is preliminary data.</text>
</comment>
<proteinExistence type="predicted"/>
<dbReference type="AlphaFoldDB" id="A0A6G4TRZ9"/>
<organism evidence="2 3">
    <name type="scientific">Streptomyces coryli</name>
    <dbReference type="NCBI Taxonomy" id="1128680"/>
    <lineage>
        <taxon>Bacteria</taxon>
        <taxon>Bacillati</taxon>
        <taxon>Actinomycetota</taxon>
        <taxon>Actinomycetes</taxon>
        <taxon>Kitasatosporales</taxon>
        <taxon>Streptomycetaceae</taxon>
        <taxon>Streptomyces</taxon>
    </lineage>
</organism>
<dbReference type="Proteomes" id="UP000481583">
    <property type="component" value="Unassembled WGS sequence"/>
</dbReference>
<reference evidence="2 3" key="1">
    <citation type="submission" date="2020-02" db="EMBL/GenBank/DDBJ databases">
        <title>Whole-genome analyses of novel actinobacteria.</title>
        <authorList>
            <person name="Sahin N."/>
        </authorList>
    </citation>
    <scope>NUCLEOTIDE SEQUENCE [LARGE SCALE GENOMIC DNA]</scope>
    <source>
        <strain evidence="2 3">A7024</strain>
    </source>
</reference>
<keyword evidence="1" id="KW-1133">Transmembrane helix</keyword>
<dbReference type="RefSeq" id="WP_165230296.1">
    <property type="nucleotide sequence ID" value="NZ_JAAKZV010000003.1"/>
</dbReference>
<sequence length="127" mass="14474">MDYPLLNVFLTMLWFFLWVLWLVLVFKTIVDIFRSYDLSGWAKTGWLVCVIVLPFVGVFAYLVVRSHAMNEREMRAAQARDDRFGHGGPAGAGNGETRQLSQLAELRQTGALTDQEYLQAKTKVLSM</sequence>
<accession>A0A6G4TRZ9</accession>
<keyword evidence="1" id="KW-0812">Transmembrane</keyword>
<evidence type="ECO:0000313" key="2">
    <source>
        <dbReference type="EMBL" id="NGN62624.1"/>
    </source>
</evidence>
<feature type="transmembrane region" description="Helical" evidence="1">
    <location>
        <begin position="5"/>
        <end position="24"/>
    </location>
</feature>
<keyword evidence="1" id="KW-0472">Membrane</keyword>
<gene>
    <name evidence="2" type="ORF">G5C51_01725</name>
</gene>
<evidence type="ECO:0000256" key="1">
    <source>
        <dbReference type="SAM" id="Phobius"/>
    </source>
</evidence>
<dbReference type="EMBL" id="JAAKZV010000003">
    <property type="protein sequence ID" value="NGN62624.1"/>
    <property type="molecule type" value="Genomic_DNA"/>
</dbReference>
<protein>
    <submittedName>
        <fullName evidence="2">SHOCT domain-containing protein</fullName>
    </submittedName>
</protein>
<evidence type="ECO:0000313" key="3">
    <source>
        <dbReference type="Proteomes" id="UP000481583"/>
    </source>
</evidence>